<feature type="compositionally biased region" description="Polar residues" evidence="1">
    <location>
        <begin position="200"/>
        <end position="219"/>
    </location>
</feature>
<dbReference type="WBParaSite" id="SMUV_0000600201-mRNA-1">
    <property type="protein sequence ID" value="SMUV_0000600201-mRNA-1"/>
    <property type="gene ID" value="SMUV_0000600201"/>
</dbReference>
<evidence type="ECO:0000313" key="3">
    <source>
        <dbReference type="WBParaSite" id="SMUV_0000600201-mRNA-1"/>
    </source>
</evidence>
<sequence>MSKRSGSKTRRDGLRSSIFHALKDMEEERKSEREKHLQKKRLLKAKAEKSEKCSDASTSTKSATDNNSNSNNSNSNTVNVSVSKEKLKEAKRGAAAKTQEAPESSGRGYATVLPQTSSDASTDTASDSIDRTKLHDRHSMKTETTSESVEKAKQHENSASKPEAASDFTEKTKRHENPVLKQYSPKALQHQENIVRGLQKSPTASVSSRSSNELKSPSAEQGKKTSRAVNTVKTETVIKSSSSTSTSTIDSTASGRSLNGDKRTSSASKGKWKKSSNAKKLSGVNGVEKPSFKIVNHYCSVTDIAPEANAEYATCSIRVPKHNAEKRPIEMKEIPDELIKTIEKRSQSESAQTTDSDASQTSSAVYVSIFFFALINKYIVVVKAAVAAAAAAHQLVLS</sequence>
<accession>A0A0N5AN28</accession>
<feature type="compositionally biased region" description="Low complexity" evidence="1">
    <location>
        <begin position="55"/>
        <end position="82"/>
    </location>
</feature>
<feature type="compositionally biased region" description="Basic and acidic residues" evidence="1">
    <location>
        <begin position="128"/>
        <end position="141"/>
    </location>
</feature>
<feature type="compositionally biased region" description="Low complexity" evidence="1">
    <location>
        <begin position="231"/>
        <end position="252"/>
    </location>
</feature>
<evidence type="ECO:0000256" key="1">
    <source>
        <dbReference type="SAM" id="MobiDB-lite"/>
    </source>
</evidence>
<reference evidence="3" key="1">
    <citation type="submission" date="2017-02" db="UniProtKB">
        <authorList>
            <consortium name="WormBaseParasite"/>
        </authorList>
    </citation>
    <scope>IDENTIFICATION</scope>
</reference>
<feature type="compositionally biased region" description="Basic and acidic residues" evidence="1">
    <location>
        <begin position="45"/>
        <end position="54"/>
    </location>
</feature>
<name>A0A0N5AN28_9BILA</name>
<keyword evidence="2" id="KW-1185">Reference proteome</keyword>
<proteinExistence type="predicted"/>
<feature type="region of interest" description="Disordered" evidence="1">
    <location>
        <begin position="1"/>
        <end position="282"/>
    </location>
</feature>
<organism evidence="2 3">
    <name type="scientific">Syphacia muris</name>
    <dbReference type="NCBI Taxonomy" id="451379"/>
    <lineage>
        <taxon>Eukaryota</taxon>
        <taxon>Metazoa</taxon>
        <taxon>Ecdysozoa</taxon>
        <taxon>Nematoda</taxon>
        <taxon>Chromadorea</taxon>
        <taxon>Rhabditida</taxon>
        <taxon>Spirurina</taxon>
        <taxon>Oxyuridomorpha</taxon>
        <taxon>Oxyuroidea</taxon>
        <taxon>Oxyuridae</taxon>
        <taxon>Syphacia</taxon>
    </lineage>
</organism>
<protein>
    <submittedName>
        <fullName evidence="3">Suppressor protein SRP40-like</fullName>
    </submittedName>
</protein>
<feature type="compositionally biased region" description="Basic and acidic residues" evidence="1">
    <location>
        <begin position="21"/>
        <end position="35"/>
    </location>
</feature>
<feature type="compositionally biased region" description="Basic and acidic residues" evidence="1">
    <location>
        <begin position="148"/>
        <end position="158"/>
    </location>
</feature>
<dbReference type="Proteomes" id="UP000046393">
    <property type="component" value="Unplaced"/>
</dbReference>
<feature type="compositionally biased region" description="Low complexity" evidence="1">
    <location>
        <begin position="116"/>
        <end position="127"/>
    </location>
</feature>
<feature type="compositionally biased region" description="Basic and acidic residues" evidence="1">
    <location>
        <begin position="83"/>
        <end position="92"/>
    </location>
</feature>
<dbReference type="AlphaFoldDB" id="A0A0N5AN28"/>
<feature type="compositionally biased region" description="Basic and acidic residues" evidence="1">
    <location>
        <begin position="168"/>
        <end position="178"/>
    </location>
</feature>
<evidence type="ECO:0000313" key="2">
    <source>
        <dbReference type="Proteomes" id="UP000046393"/>
    </source>
</evidence>